<dbReference type="EMBL" id="BPLR01007217">
    <property type="protein sequence ID" value="GIY15232.1"/>
    <property type="molecule type" value="Genomic_DNA"/>
</dbReference>
<sequence length="115" mass="12585">MLLSFFSPHSFDVTELVFVGILGGRLLGMVGRVAGTRCHVRLVLQPQDSIDGVGRHHLATGLAAVAAVSVLLVELEESPLSLHSMLEARFDTDNCLEFVGMSDYCLVIEREMPSW</sequence>
<protein>
    <submittedName>
        <fullName evidence="1">Uncharacterized protein</fullName>
    </submittedName>
</protein>
<keyword evidence="2" id="KW-1185">Reference proteome</keyword>
<reference evidence="1 2" key="1">
    <citation type="submission" date="2021-06" db="EMBL/GenBank/DDBJ databases">
        <title>Caerostris extrusa draft genome.</title>
        <authorList>
            <person name="Kono N."/>
            <person name="Arakawa K."/>
        </authorList>
    </citation>
    <scope>NUCLEOTIDE SEQUENCE [LARGE SCALE GENOMIC DNA]</scope>
</reference>
<accession>A0AAV4R169</accession>
<dbReference type="Proteomes" id="UP001054945">
    <property type="component" value="Unassembled WGS sequence"/>
</dbReference>
<proteinExistence type="predicted"/>
<organism evidence="1 2">
    <name type="scientific">Caerostris extrusa</name>
    <name type="common">Bark spider</name>
    <name type="synonym">Caerostris bankana</name>
    <dbReference type="NCBI Taxonomy" id="172846"/>
    <lineage>
        <taxon>Eukaryota</taxon>
        <taxon>Metazoa</taxon>
        <taxon>Ecdysozoa</taxon>
        <taxon>Arthropoda</taxon>
        <taxon>Chelicerata</taxon>
        <taxon>Arachnida</taxon>
        <taxon>Araneae</taxon>
        <taxon>Araneomorphae</taxon>
        <taxon>Entelegynae</taxon>
        <taxon>Araneoidea</taxon>
        <taxon>Araneidae</taxon>
        <taxon>Caerostris</taxon>
    </lineage>
</organism>
<evidence type="ECO:0000313" key="1">
    <source>
        <dbReference type="EMBL" id="GIY15232.1"/>
    </source>
</evidence>
<name>A0AAV4R169_CAEEX</name>
<dbReference type="AlphaFoldDB" id="A0AAV4R169"/>
<comment type="caution">
    <text evidence="1">The sequence shown here is derived from an EMBL/GenBank/DDBJ whole genome shotgun (WGS) entry which is preliminary data.</text>
</comment>
<gene>
    <name evidence="1" type="ORF">CEXT_558601</name>
</gene>
<evidence type="ECO:0000313" key="2">
    <source>
        <dbReference type="Proteomes" id="UP001054945"/>
    </source>
</evidence>